<dbReference type="KEGG" id="rid:RIdsm_05539"/>
<dbReference type="SUPFAM" id="SSF56645">
    <property type="entry name" value="Acyl-CoA dehydrogenase NM domain-like"/>
    <property type="match status" value="1"/>
</dbReference>
<evidence type="ECO:0000259" key="1">
    <source>
        <dbReference type="Pfam" id="PF02771"/>
    </source>
</evidence>
<geneLocation type="plasmid" evidence="3">
    <name>pridsm_01</name>
</geneLocation>
<protein>
    <recommendedName>
        <fullName evidence="1">Acyl-CoA dehydrogenase/oxidase N-terminal domain-containing protein</fullName>
    </recommendedName>
</protein>
<gene>
    <name evidence="2" type="ORF">RIdsm_05539</name>
</gene>
<dbReference type="InterPro" id="IPR009100">
    <property type="entry name" value="AcylCoA_DH/oxidase_NM_dom_sf"/>
</dbReference>
<sequence>MHPSMLTEEQIALKDSARKLALGEFRDRAARWDREGIYPDENHHRLSELGYLGMTIPGEYGGGMPRWSIAIW</sequence>
<dbReference type="Proteomes" id="UP000325785">
    <property type="component" value="Plasmid pRIdsm_01"/>
</dbReference>
<evidence type="ECO:0000313" key="3">
    <source>
        <dbReference type="Proteomes" id="UP000325785"/>
    </source>
</evidence>
<feature type="domain" description="Acyl-CoA dehydrogenase/oxidase N-terminal" evidence="1">
    <location>
        <begin position="7"/>
        <end position="63"/>
    </location>
</feature>
<dbReference type="AlphaFoldDB" id="A0A5P3ALT9"/>
<accession>A0A5P3ALT9</accession>
<proteinExistence type="predicted"/>
<organism evidence="2 3">
    <name type="scientific">Roseovarius indicus</name>
    <dbReference type="NCBI Taxonomy" id="540747"/>
    <lineage>
        <taxon>Bacteria</taxon>
        <taxon>Pseudomonadati</taxon>
        <taxon>Pseudomonadota</taxon>
        <taxon>Alphaproteobacteria</taxon>
        <taxon>Rhodobacterales</taxon>
        <taxon>Roseobacteraceae</taxon>
        <taxon>Roseovarius</taxon>
    </lineage>
</organism>
<name>A0A5P3ALT9_9RHOB</name>
<reference evidence="2 3" key="1">
    <citation type="submission" date="2018-08" db="EMBL/GenBank/DDBJ databases">
        <title>Genetic Globetrotter - A new plasmid hitch-hiking vast phylogenetic and geographic distances.</title>
        <authorList>
            <person name="Vollmers J."/>
            <person name="Petersen J."/>
        </authorList>
    </citation>
    <scope>NUCLEOTIDE SEQUENCE [LARGE SCALE GENOMIC DNA]</scope>
    <source>
        <strain evidence="2 3">DSM 26383</strain>
        <plasmid evidence="3">pridsm_01</plasmid>
    </source>
</reference>
<dbReference type="InterPro" id="IPR037069">
    <property type="entry name" value="AcylCoA_DH/ox_N_sf"/>
</dbReference>
<keyword evidence="2" id="KW-0614">Plasmid</keyword>
<evidence type="ECO:0000313" key="2">
    <source>
        <dbReference type="EMBL" id="QEW29693.1"/>
    </source>
</evidence>
<dbReference type="GO" id="GO:0016627">
    <property type="term" value="F:oxidoreductase activity, acting on the CH-CH group of donors"/>
    <property type="evidence" value="ECO:0007669"/>
    <property type="project" value="InterPro"/>
</dbReference>
<dbReference type="InterPro" id="IPR013786">
    <property type="entry name" value="AcylCoA_DH/ox_N"/>
</dbReference>
<dbReference type="EMBL" id="CP031599">
    <property type="protein sequence ID" value="QEW29693.1"/>
    <property type="molecule type" value="Genomic_DNA"/>
</dbReference>
<dbReference type="Gene3D" id="1.10.540.10">
    <property type="entry name" value="Acyl-CoA dehydrogenase/oxidase, N-terminal domain"/>
    <property type="match status" value="1"/>
</dbReference>
<dbReference type="Pfam" id="PF02771">
    <property type="entry name" value="Acyl-CoA_dh_N"/>
    <property type="match status" value="1"/>
</dbReference>
<dbReference type="GO" id="GO:0050660">
    <property type="term" value="F:flavin adenine dinucleotide binding"/>
    <property type="evidence" value="ECO:0007669"/>
    <property type="project" value="InterPro"/>
</dbReference>